<accession>A0ACB6ZUP1</accession>
<keyword evidence="1" id="KW-0238">DNA-binding</keyword>
<keyword evidence="2" id="KW-1185">Reference proteome</keyword>
<evidence type="ECO:0000313" key="2">
    <source>
        <dbReference type="Proteomes" id="UP000886501"/>
    </source>
</evidence>
<organism evidence="1 2">
    <name type="scientific">Thelephora ganbajun</name>
    <name type="common">Ganba fungus</name>
    <dbReference type="NCBI Taxonomy" id="370292"/>
    <lineage>
        <taxon>Eukaryota</taxon>
        <taxon>Fungi</taxon>
        <taxon>Dikarya</taxon>
        <taxon>Basidiomycota</taxon>
        <taxon>Agaricomycotina</taxon>
        <taxon>Agaricomycetes</taxon>
        <taxon>Thelephorales</taxon>
        <taxon>Thelephoraceae</taxon>
        <taxon>Thelephora</taxon>
    </lineage>
</organism>
<protein>
    <submittedName>
        <fullName evidence="1">Homeobox-domain-containing protein</fullName>
    </submittedName>
</protein>
<sequence>MSAYQDDGHHFTGCFGRGRRTPSSQGNGSHRGFFSLPPFASAFRSSRPTAEHSYSHNQNQSQPDRRNEYNDPLNDPSSTWSNYNTMGQQSAFPNDDDPRLQYSYPAPQQVPQPYQSYRDPSTSYSNHPTTLPPINVSGNHPRDDRWQQNPYGGTSAANRVPETVFSPVASYPGTSFQYPPQHPSQGMLPDTRFSLPINTSTSPSTGTLRRGPVSVERTATRSSAHTTSPYSRHPPASDISSDHPPPKKKRKRADAEQLRVLNEVYARTAFPSTEERQELAIKLNMTPRSVQIWFQNKRQSMRNTHRQSASVRGPGSDNSSGAHHSGSSRSAPIPSSVSTVPMPPHRPSSGSANPHQATYIPPSPTDAAYFSLSRTSHPQQGAPGQYRSPSRNRENFDDYYDGGGSRRNRV</sequence>
<dbReference type="EMBL" id="MU117965">
    <property type="protein sequence ID" value="KAF9653188.1"/>
    <property type="molecule type" value="Genomic_DNA"/>
</dbReference>
<reference evidence="1" key="1">
    <citation type="submission" date="2019-10" db="EMBL/GenBank/DDBJ databases">
        <authorList>
            <consortium name="DOE Joint Genome Institute"/>
            <person name="Kuo A."/>
            <person name="Miyauchi S."/>
            <person name="Kiss E."/>
            <person name="Drula E."/>
            <person name="Kohler A."/>
            <person name="Sanchez-Garcia M."/>
            <person name="Andreopoulos B."/>
            <person name="Barry K.W."/>
            <person name="Bonito G."/>
            <person name="Buee M."/>
            <person name="Carver A."/>
            <person name="Chen C."/>
            <person name="Cichocki N."/>
            <person name="Clum A."/>
            <person name="Culley D."/>
            <person name="Crous P.W."/>
            <person name="Fauchery L."/>
            <person name="Girlanda M."/>
            <person name="Hayes R."/>
            <person name="Keri Z."/>
            <person name="Labutti K."/>
            <person name="Lipzen A."/>
            <person name="Lombard V."/>
            <person name="Magnuson J."/>
            <person name="Maillard F."/>
            <person name="Morin E."/>
            <person name="Murat C."/>
            <person name="Nolan M."/>
            <person name="Ohm R."/>
            <person name="Pangilinan J."/>
            <person name="Pereira M."/>
            <person name="Perotto S."/>
            <person name="Peter M."/>
            <person name="Riley R."/>
            <person name="Sitrit Y."/>
            <person name="Stielow B."/>
            <person name="Szollosi G."/>
            <person name="Zifcakova L."/>
            <person name="Stursova M."/>
            <person name="Spatafora J.W."/>
            <person name="Tedersoo L."/>
            <person name="Vaario L.-M."/>
            <person name="Yamada A."/>
            <person name="Yan M."/>
            <person name="Wang P."/>
            <person name="Xu J."/>
            <person name="Bruns T."/>
            <person name="Baldrian P."/>
            <person name="Vilgalys R."/>
            <person name="Henrissat B."/>
            <person name="Grigoriev I.V."/>
            <person name="Hibbett D."/>
            <person name="Nagy L.G."/>
            <person name="Martin F.M."/>
        </authorList>
    </citation>
    <scope>NUCLEOTIDE SEQUENCE</scope>
    <source>
        <strain evidence="1">P2</strain>
    </source>
</reference>
<comment type="caution">
    <text evidence="1">The sequence shown here is derived from an EMBL/GenBank/DDBJ whole genome shotgun (WGS) entry which is preliminary data.</text>
</comment>
<evidence type="ECO:0000313" key="1">
    <source>
        <dbReference type="EMBL" id="KAF9653188.1"/>
    </source>
</evidence>
<reference evidence="1" key="2">
    <citation type="journal article" date="2020" name="Nat. Commun.">
        <title>Large-scale genome sequencing of mycorrhizal fungi provides insights into the early evolution of symbiotic traits.</title>
        <authorList>
            <person name="Miyauchi S."/>
            <person name="Kiss E."/>
            <person name="Kuo A."/>
            <person name="Drula E."/>
            <person name="Kohler A."/>
            <person name="Sanchez-Garcia M."/>
            <person name="Morin E."/>
            <person name="Andreopoulos B."/>
            <person name="Barry K.W."/>
            <person name="Bonito G."/>
            <person name="Buee M."/>
            <person name="Carver A."/>
            <person name="Chen C."/>
            <person name="Cichocki N."/>
            <person name="Clum A."/>
            <person name="Culley D."/>
            <person name="Crous P.W."/>
            <person name="Fauchery L."/>
            <person name="Girlanda M."/>
            <person name="Hayes R.D."/>
            <person name="Keri Z."/>
            <person name="LaButti K."/>
            <person name="Lipzen A."/>
            <person name="Lombard V."/>
            <person name="Magnuson J."/>
            <person name="Maillard F."/>
            <person name="Murat C."/>
            <person name="Nolan M."/>
            <person name="Ohm R.A."/>
            <person name="Pangilinan J."/>
            <person name="Pereira M.F."/>
            <person name="Perotto S."/>
            <person name="Peter M."/>
            <person name="Pfister S."/>
            <person name="Riley R."/>
            <person name="Sitrit Y."/>
            <person name="Stielow J.B."/>
            <person name="Szollosi G."/>
            <person name="Zifcakova L."/>
            <person name="Stursova M."/>
            <person name="Spatafora J.W."/>
            <person name="Tedersoo L."/>
            <person name="Vaario L.M."/>
            <person name="Yamada A."/>
            <person name="Yan M."/>
            <person name="Wang P."/>
            <person name="Xu J."/>
            <person name="Bruns T."/>
            <person name="Baldrian P."/>
            <person name="Vilgalys R."/>
            <person name="Dunand C."/>
            <person name="Henrissat B."/>
            <person name="Grigoriev I.V."/>
            <person name="Hibbett D."/>
            <person name="Nagy L.G."/>
            <person name="Martin F.M."/>
        </authorList>
    </citation>
    <scope>NUCLEOTIDE SEQUENCE</scope>
    <source>
        <strain evidence="1">P2</strain>
    </source>
</reference>
<keyword evidence="1" id="KW-0371">Homeobox</keyword>
<gene>
    <name evidence="1" type="ORF">BDM02DRAFT_3183142</name>
</gene>
<proteinExistence type="predicted"/>
<dbReference type="Proteomes" id="UP000886501">
    <property type="component" value="Unassembled WGS sequence"/>
</dbReference>
<name>A0ACB6ZUP1_THEGA</name>